<dbReference type="GO" id="GO:0006310">
    <property type="term" value="P:DNA recombination"/>
    <property type="evidence" value="ECO:0007669"/>
    <property type="project" value="UniProtKB-UniRule"/>
</dbReference>
<evidence type="ECO:0000259" key="17">
    <source>
        <dbReference type="PROSITE" id="PS51194"/>
    </source>
</evidence>
<dbReference type="InterPro" id="IPR001650">
    <property type="entry name" value="Helicase_C-like"/>
</dbReference>
<sequence length="683" mass="78109">MLTLETSVEEIFGVGEFAKKQLAKLGIETIKDLLWYFPWRYDDWSQVAMIKSLRLGQEAVIEAKIISVSSEYSPRKRISIVKAVLQDKSGEIEAVWYNQPFLKTTLRQGDQWYFFGKTSFFNRQMTLVSPLYERQAQILAVYHESARLSSKYFRRIVKIALSANGQIQEFLPEEILQKYNLFDLREAIRNIHFPESLRVAQEAKSRLGFNELFLLSLSLFLKRSQTNKQKSRVCKIDNRILKSFVSNLPFVLTNSQKKSAWQIILDMRKIKPMNRLLQGDVGSGKTVVALFGAIACIEADYQSAWIAPTEILACQHFATAKKLLGRKYRVALLTSAFAFLKAKKISKLKLKEKLKNGEIDLIIGTHALLSDDVKIPKLNFLIIDEQHRFGVKQRAKLLKNGKQGVHFLSMTATPIPRTLTLTLYGDLDVSRLTEKPEGRKQIITQYAAKNKRSQVYEFIKKQIADGRQVFVICPLIEEAENTASANLFDMDRKSVIKEYKKLSQEIFPKYKIAMLHGKMKSNEKQKIMDNFKKNKIQILVSTAVVEVGIDVANASIMMIEGADRFGLAQLHQFRGRVGRAEHQSYCFLFSEIFSAKINERLRAMEREQDGFRLAEIDLKMRGPGSLAGIQQSGMPDLKMASLFDTILVSRARQAAQEIIAQGIDNFPALQYQLKFFDNVSHLE</sequence>
<evidence type="ECO:0000256" key="13">
    <source>
        <dbReference type="ARBA" id="ARBA00034808"/>
    </source>
</evidence>
<dbReference type="Pfam" id="PF00270">
    <property type="entry name" value="DEAD"/>
    <property type="match status" value="1"/>
</dbReference>
<comment type="catalytic activity">
    <reaction evidence="12 15">
        <text>Couples ATP hydrolysis with the unwinding of duplex DNA by translocating in the 3'-5' direction.</text>
        <dbReference type="EC" id="5.6.2.4"/>
    </reaction>
</comment>
<dbReference type="PROSITE" id="PS51194">
    <property type="entry name" value="HELICASE_CTER"/>
    <property type="match status" value="1"/>
</dbReference>
<keyword evidence="3 15" id="KW-0547">Nucleotide-binding</keyword>
<proteinExistence type="inferred from homology"/>
<evidence type="ECO:0000256" key="7">
    <source>
        <dbReference type="ARBA" id="ARBA00022840"/>
    </source>
</evidence>
<evidence type="ECO:0000256" key="6">
    <source>
        <dbReference type="ARBA" id="ARBA00022806"/>
    </source>
</evidence>
<evidence type="ECO:0000256" key="10">
    <source>
        <dbReference type="ARBA" id="ARBA00023204"/>
    </source>
</evidence>
<name>A0A554LIM2_9BACT</name>
<dbReference type="InterPro" id="IPR011545">
    <property type="entry name" value="DEAD/DEAH_box_helicase_dom"/>
</dbReference>
<dbReference type="Pfam" id="PF19833">
    <property type="entry name" value="RecG_dom3_C"/>
    <property type="match status" value="1"/>
</dbReference>
<dbReference type="GO" id="GO:0003677">
    <property type="term" value="F:DNA binding"/>
    <property type="evidence" value="ECO:0007669"/>
    <property type="project" value="UniProtKB-KW"/>
</dbReference>
<dbReference type="GO" id="GO:0043138">
    <property type="term" value="F:3'-5' DNA helicase activity"/>
    <property type="evidence" value="ECO:0007669"/>
    <property type="project" value="UniProtKB-EC"/>
</dbReference>
<evidence type="ECO:0000256" key="9">
    <source>
        <dbReference type="ARBA" id="ARBA00023172"/>
    </source>
</evidence>
<gene>
    <name evidence="18" type="ORF">CEN89_521</name>
</gene>
<dbReference type="EC" id="5.6.2.4" evidence="13 15"/>
<evidence type="ECO:0000256" key="11">
    <source>
        <dbReference type="ARBA" id="ARBA00023235"/>
    </source>
</evidence>
<keyword evidence="9 15" id="KW-0233">DNA recombination</keyword>
<reference evidence="18 19" key="1">
    <citation type="submission" date="2017-07" db="EMBL/GenBank/DDBJ databases">
        <title>Mechanisms for carbon and nitrogen cycling indicate functional differentiation within the Candidate Phyla Radiation.</title>
        <authorList>
            <person name="Danczak R.E."/>
            <person name="Johnston M.D."/>
            <person name="Kenah C."/>
            <person name="Slattery M."/>
            <person name="Wrighton K.C."/>
            <person name="Wilkins M.J."/>
        </authorList>
    </citation>
    <scope>NUCLEOTIDE SEQUENCE [LARGE SCALE GENOMIC DNA]</scope>
    <source>
        <strain evidence="18">Licking1014_7</strain>
    </source>
</reference>
<keyword evidence="11" id="KW-0413">Isomerase</keyword>
<dbReference type="PROSITE" id="PS51192">
    <property type="entry name" value="HELICASE_ATP_BIND_1"/>
    <property type="match status" value="1"/>
</dbReference>
<dbReference type="Gene3D" id="3.40.50.300">
    <property type="entry name" value="P-loop containing nucleotide triphosphate hydrolases"/>
    <property type="match status" value="2"/>
</dbReference>
<dbReference type="NCBIfam" id="NF008168">
    <property type="entry name" value="PRK10917.2-2"/>
    <property type="match status" value="1"/>
</dbReference>
<keyword evidence="8" id="KW-0238">DNA-binding</keyword>
<comment type="similarity">
    <text evidence="1 15">Belongs to the helicase family. RecG subfamily.</text>
</comment>
<evidence type="ECO:0000256" key="15">
    <source>
        <dbReference type="RuleBase" id="RU363016"/>
    </source>
</evidence>
<evidence type="ECO:0000256" key="2">
    <source>
        <dbReference type="ARBA" id="ARBA00017846"/>
    </source>
</evidence>
<evidence type="ECO:0000256" key="5">
    <source>
        <dbReference type="ARBA" id="ARBA00022801"/>
    </source>
</evidence>
<keyword evidence="6 15" id="KW-0347">Helicase</keyword>
<evidence type="ECO:0000259" key="16">
    <source>
        <dbReference type="PROSITE" id="PS51192"/>
    </source>
</evidence>
<dbReference type="EMBL" id="VMGK01000015">
    <property type="protein sequence ID" value="TSC92735.1"/>
    <property type="molecule type" value="Genomic_DNA"/>
</dbReference>
<comment type="catalytic activity">
    <reaction evidence="14 15">
        <text>ATP + H2O = ADP + phosphate + H(+)</text>
        <dbReference type="Rhea" id="RHEA:13065"/>
        <dbReference type="ChEBI" id="CHEBI:15377"/>
        <dbReference type="ChEBI" id="CHEBI:15378"/>
        <dbReference type="ChEBI" id="CHEBI:30616"/>
        <dbReference type="ChEBI" id="CHEBI:43474"/>
        <dbReference type="ChEBI" id="CHEBI:456216"/>
        <dbReference type="EC" id="5.6.2.4"/>
    </reaction>
</comment>
<evidence type="ECO:0000256" key="14">
    <source>
        <dbReference type="ARBA" id="ARBA00048988"/>
    </source>
</evidence>
<dbReference type="InterPro" id="IPR045562">
    <property type="entry name" value="RecG_dom3_C"/>
</dbReference>
<dbReference type="InterPro" id="IPR033454">
    <property type="entry name" value="RecG_wedge"/>
</dbReference>
<dbReference type="SUPFAM" id="SSF50249">
    <property type="entry name" value="Nucleic acid-binding proteins"/>
    <property type="match status" value="1"/>
</dbReference>
<dbReference type="PANTHER" id="PTHR47964">
    <property type="entry name" value="ATP-DEPENDENT DNA HELICASE HOMOLOG RECG, CHLOROPLASTIC"/>
    <property type="match status" value="1"/>
</dbReference>
<accession>A0A554LIM2</accession>
<dbReference type="AlphaFoldDB" id="A0A554LIM2"/>
<protein>
    <recommendedName>
        <fullName evidence="2 15">ATP-dependent DNA helicase RecG</fullName>
        <ecNumber evidence="13 15">5.6.2.4</ecNumber>
    </recommendedName>
</protein>
<evidence type="ECO:0000256" key="8">
    <source>
        <dbReference type="ARBA" id="ARBA00023125"/>
    </source>
</evidence>
<evidence type="ECO:0000256" key="3">
    <source>
        <dbReference type="ARBA" id="ARBA00022741"/>
    </source>
</evidence>
<keyword evidence="5 15" id="KW-0378">Hydrolase</keyword>
<dbReference type="SUPFAM" id="SSF52540">
    <property type="entry name" value="P-loop containing nucleoside triphosphate hydrolases"/>
    <property type="match status" value="2"/>
</dbReference>
<dbReference type="InterPro" id="IPR004609">
    <property type="entry name" value="ATP-dep_DNA_helicase_RecG"/>
</dbReference>
<dbReference type="Pfam" id="PF17191">
    <property type="entry name" value="RecG_wedge"/>
    <property type="match status" value="1"/>
</dbReference>
<dbReference type="InterPro" id="IPR027417">
    <property type="entry name" value="P-loop_NTPase"/>
</dbReference>
<comment type="caution">
    <text evidence="18">The sequence shown here is derived from an EMBL/GenBank/DDBJ whole genome shotgun (WGS) entry which is preliminary data.</text>
</comment>
<feature type="domain" description="Helicase ATP-binding" evidence="16">
    <location>
        <begin position="266"/>
        <end position="432"/>
    </location>
</feature>
<dbReference type="NCBIfam" id="NF008165">
    <property type="entry name" value="PRK10917.1-3"/>
    <property type="match status" value="1"/>
</dbReference>
<evidence type="ECO:0000256" key="4">
    <source>
        <dbReference type="ARBA" id="ARBA00022763"/>
    </source>
</evidence>
<dbReference type="InterPro" id="IPR014001">
    <property type="entry name" value="Helicase_ATP-bd"/>
</dbReference>
<dbReference type="SMART" id="SM00490">
    <property type="entry name" value="HELICc"/>
    <property type="match status" value="1"/>
</dbReference>
<evidence type="ECO:0000256" key="1">
    <source>
        <dbReference type="ARBA" id="ARBA00007504"/>
    </source>
</evidence>
<dbReference type="PANTHER" id="PTHR47964:SF1">
    <property type="entry name" value="ATP-DEPENDENT DNA HELICASE HOMOLOG RECG, CHLOROPLASTIC"/>
    <property type="match status" value="1"/>
</dbReference>
<dbReference type="GO" id="GO:0016887">
    <property type="term" value="F:ATP hydrolysis activity"/>
    <property type="evidence" value="ECO:0007669"/>
    <property type="project" value="RHEA"/>
</dbReference>
<evidence type="ECO:0000256" key="12">
    <source>
        <dbReference type="ARBA" id="ARBA00034617"/>
    </source>
</evidence>
<keyword evidence="7 15" id="KW-0067">ATP-binding</keyword>
<feature type="domain" description="Helicase C-terminal" evidence="17">
    <location>
        <begin position="451"/>
        <end position="624"/>
    </location>
</feature>
<dbReference type="GO" id="GO:0006281">
    <property type="term" value="P:DNA repair"/>
    <property type="evidence" value="ECO:0007669"/>
    <property type="project" value="UniProtKB-UniRule"/>
</dbReference>
<evidence type="ECO:0000313" key="18">
    <source>
        <dbReference type="EMBL" id="TSC92735.1"/>
    </source>
</evidence>
<dbReference type="SMART" id="SM00487">
    <property type="entry name" value="DEXDc"/>
    <property type="match status" value="1"/>
</dbReference>
<organism evidence="18 19">
    <name type="scientific">Candidatus Berkelbacteria bacterium Licking1014_7</name>
    <dbReference type="NCBI Taxonomy" id="2017147"/>
    <lineage>
        <taxon>Bacteria</taxon>
        <taxon>Candidatus Berkelbacteria</taxon>
    </lineage>
</organism>
<dbReference type="NCBIfam" id="TIGR00643">
    <property type="entry name" value="recG"/>
    <property type="match status" value="1"/>
</dbReference>
<dbReference type="Pfam" id="PF00271">
    <property type="entry name" value="Helicase_C"/>
    <property type="match status" value="1"/>
</dbReference>
<dbReference type="Proteomes" id="UP000315689">
    <property type="component" value="Unassembled WGS sequence"/>
</dbReference>
<keyword evidence="10 15" id="KW-0234">DNA repair</keyword>
<dbReference type="GO" id="GO:0005524">
    <property type="term" value="F:ATP binding"/>
    <property type="evidence" value="ECO:0007669"/>
    <property type="project" value="UniProtKB-KW"/>
</dbReference>
<evidence type="ECO:0000313" key="19">
    <source>
        <dbReference type="Proteomes" id="UP000315689"/>
    </source>
</evidence>
<dbReference type="InterPro" id="IPR012340">
    <property type="entry name" value="NA-bd_OB-fold"/>
</dbReference>
<dbReference type="InterPro" id="IPR047112">
    <property type="entry name" value="RecG/Mfd"/>
</dbReference>
<keyword evidence="4 15" id="KW-0227">DNA damage</keyword>
<dbReference type="CDD" id="cd04488">
    <property type="entry name" value="RecG_wedge_OBF"/>
    <property type="match status" value="1"/>
</dbReference>
<comment type="function">
    <text evidence="15">Plays a critical role in recombination and DNA repair. Helps process Holliday junction intermediates to mature products by catalyzing branch migration. Has replication fork regression activity, unwinds stalled or blocked replication forks to make a HJ that can be resolved. Has a DNA unwinding activity characteristic of a DNA helicase with 3'-5' polarity.</text>
</comment>
<dbReference type="Gene3D" id="2.40.50.140">
    <property type="entry name" value="Nucleic acid-binding proteins"/>
    <property type="match status" value="1"/>
</dbReference>